<dbReference type="Proteomes" id="UP000260874">
    <property type="component" value="Unassembled WGS sequence"/>
</dbReference>
<feature type="transmembrane region" description="Helical" evidence="5">
    <location>
        <begin position="12"/>
        <end position="32"/>
    </location>
</feature>
<evidence type="ECO:0000256" key="1">
    <source>
        <dbReference type="ARBA" id="ARBA00004141"/>
    </source>
</evidence>
<dbReference type="AlphaFoldDB" id="A0A396CPS1"/>
<feature type="transmembrane region" description="Helical" evidence="5">
    <location>
        <begin position="38"/>
        <end position="56"/>
    </location>
</feature>
<accession>A0A396CPS1</accession>
<keyword evidence="4 5" id="KW-0472">Membrane</keyword>
<dbReference type="GO" id="GO:0016020">
    <property type="term" value="C:membrane"/>
    <property type="evidence" value="ECO:0007669"/>
    <property type="project" value="UniProtKB-SubCell"/>
</dbReference>
<dbReference type="Pfam" id="PF04932">
    <property type="entry name" value="Wzy_C"/>
    <property type="match status" value="1"/>
</dbReference>
<dbReference type="InterPro" id="IPR007016">
    <property type="entry name" value="O-antigen_ligase-rel_domated"/>
</dbReference>
<evidence type="ECO:0000256" key="5">
    <source>
        <dbReference type="SAM" id="Phobius"/>
    </source>
</evidence>
<sequence>MTRNMGIATRHISPQIALSAVLFIGLAAIAYHALNDQLLKAFLVVLIPIAIIYIILSIKRPLIALITYGTLCYFWGVIYRTFIRVNGISILLDIGMLFFLFCMILHSPYSKDIKWRRSFNVVTVAYAIWFVFCFLEIVNPNGLTEAWVNSRAMYPATLIFIILLTAFFTRFKLVKALIMIIAIFTTISFIKLMIQRYIGWDQYETTWLYSSESYRTHLLRTGIRYFSTFTDAGNHGSNMGNIALVYSIIFFYTKGEKIRWFYLAIAIMGVIGLFMSGTRGAMIVPLGGLVLFCLINKSIKFTLASAIVGIGIYIFFAFTYIGESNAMISRMRTAFKPTQDASFNVRIENQKKMAEYMKDRPFGEGIGLAGVEARKYGNRYITTFPVDSYYVKIWVQTGIVGLILHIAVLLICLFWGCYLIMFKVRNTEFRGILTAFICGLFGLMLSAYGNQFFGQPNTQFILWTFFACIVNSPYIDKQLLEEKRQLLTK</sequence>
<keyword evidence="2 5" id="KW-0812">Transmembrane</keyword>
<feature type="transmembrane region" description="Helical" evidence="5">
    <location>
        <begin position="63"/>
        <end position="82"/>
    </location>
</feature>
<proteinExistence type="predicted"/>
<dbReference type="PANTHER" id="PTHR37422:SF17">
    <property type="entry name" value="O-ANTIGEN LIGASE"/>
    <property type="match status" value="1"/>
</dbReference>
<comment type="subcellular location">
    <subcellularLocation>
        <location evidence="1">Membrane</location>
        <topology evidence="1">Multi-pass membrane protein</topology>
    </subcellularLocation>
</comment>
<reference evidence="7 8" key="1">
    <citation type="submission" date="2018-08" db="EMBL/GenBank/DDBJ databases">
        <title>A genome reference for cultivated species of the human gut microbiota.</title>
        <authorList>
            <person name="Zou Y."/>
            <person name="Xue W."/>
            <person name="Luo G."/>
        </authorList>
    </citation>
    <scope>NUCLEOTIDE SEQUENCE [LARGE SCALE GENOMIC DNA]</scope>
    <source>
        <strain evidence="7 8">TF09-22</strain>
    </source>
</reference>
<evidence type="ECO:0000259" key="6">
    <source>
        <dbReference type="Pfam" id="PF04932"/>
    </source>
</evidence>
<feature type="transmembrane region" description="Helical" evidence="5">
    <location>
        <begin position="176"/>
        <end position="198"/>
    </location>
</feature>
<evidence type="ECO:0000313" key="8">
    <source>
        <dbReference type="Proteomes" id="UP000260874"/>
    </source>
</evidence>
<name>A0A396CPS1_BACUN</name>
<evidence type="ECO:0000256" key="3">
    <source>
        <dbReference type="ARBA" id="ARBA00022989"/>
    </source>
</evidence>
<dbReference type="EMBL" id="QSRB01000002">
    <property type="protein sequence ID" value="RGK87504.1"/>
    <property type="molecule type" value="Genomic_DNA"/>
</dbReference>
<comment type="caution">
    <text evidence="7">The sequence shown here is derived from an EMBL/GenBank/DDBJ whole genome shotgun (WGS) entry which is preliminary data.</text>
</comment>
<feature type="transmembrane region" description="Helical" evidence="5">
    <location>
        <begin position="431"/>
        <end position="448"/>
    </location>
</feature>
<feature type="transmembrane region" description="Helical" evidence="5">
    <location>
        <begin position="119"/>
        <end position="140"/>
    </location>
</feature>
<feature type="transmembrane region" description="Helical" evidence="5">
    <location>
        <begin position="301"/>
        <end position="321"/>
    </location>
</feature>
<evidence type="ECO:0000313" key="7">
    <source>
        <dbReference type="EMBL" id="RGK87504.1"/>
    </source>
</evidence>
<organism evidence="7 8">
    <name type="scientific">Bacteroides uniformis</name>
    <dbReference type="NCBI Taxonomy" id="820"/>
    <lineage>
        <taxon>Bacteria</taxon>
        <taxon>Pseudomonadati</taxon>
        <taxon>Bacteroidota</taxon>
        <taxon>Bacteroidia</taxon>
        <taxon>Bacteroidales</taxon>
        <taxon>Bacteroidaceae</taxon>
        <taxon>Bacteroides</taxon>
    </lineage>
</organism>
<dbReference type="PANTHER" id="PTHR37422">
    <property type="entry name" value="TEICHURONIC ACID BIOSYNTHESIS PROTEIN TUAE"/>
    <property type="match status" value="1"/>
</dbReference>
<feature type="transmembrane region" description="Helical" evidence="5">
    <location>
        <begin position="88"/>
        <end position="107"/>
    </location>
</feature>
<keyword evidence="7" id="KW-0436">Ligase</keyword>
<dbReference type="InterPro" id="IPR051533">
    <property type="entry name" value="WaaL-like"/>
</dbReference>
<evidence type="ECO:0000256" key="4">
    <source>
        <dbReference type="ARBA" id="ARBA00023136"/>
    </source>
</evidence>
<feature type="transmembrane region" description="Helical" evidence="5">
    <location>
        <begin position="261"/>
        <end position="294"/>
    </location>
</feature>
<feature type="transmembrane region" description="Helical" evidence="5">
    <location>
        <begin position="152"/>
        <end position="169"/>
    </location>
</feature>
<evidence type="ECO:0000256" key="2">
    <source>
        <dbReference type="ARBA" id="ARBA00022692"/>
    </source>
</evidence>
<gene>
    <name evidence="7" type="ORF">DXC91_02750</name>
</gene>
<protein>
    <submittedName>
        <fullName evidence="7">O-antigen ligase domain-containing protein</fullName>
    </submittedName>
</protein>
<dbReference type="GO" id="GO:0016874">
    <property type="term" value="F:ligase activity"/>
    <property type="evidence" value="ECO:0007669"/>
    <property type="project" value="UniProtKB-KW"/>
</dbReference>
<keyword evidence="3 5" id="KW-1133">Transmembrane helix</keyword>
<feature type="transmembrane region" description="Helical" evidence="5">
    <location>
        <begin position="393"/>
        <end position="419"/>
    </location>
</feature>
<feature type="domain" description="O-antigen ligase-related" evidence="6">
    <location>
        <begin position="265"/>
        <end position="405"/>
    </location>
</feature>